<dbReference type="SUPFAM" id="SSF53850">
    <property type="entry name" value="Periplasmic binding protein-like II"/>
    <property type="match status" value="1"/>
</dbReference>
<comment type="similarity">
    <text evidence="1">Belongs to the bacterial solute-binding protein 1 family.</text>
</comment>
<evidence type="ECO:0000256" key="1">
    <source>
        <dbReference type="ARBA" id="ARBA00008520"/>
    </source>
</evidence>
<organism evidence="3 4">
    <name type="scientific">Tenggerimyces flavus</name>
    <dbReference type="NCBI Taxonomy" id="1708749"/>
    <lineage>
        <taxon>Bacteria</taxon>
        <taxon>Bacillati</taxon>
        <taxon>Actinomycetota</taxon>
        <taxon>Actinomycetes</taxon>
        <taxon>Propionibacteriales</taxon>
        <taxon>Nocardioidaceae</taxon>
        <taxon>Tenggerimyces</taxon>
    </lineage>
</organism>
<accession>A0ABV7YL98</accession>
<protein>
    <submittedName>
        <fullName evidence="3">Extracellular solute-binding protein</fullName>
    </submittedName>
</protein>
<dbReference type="PANTHER" id="PTHR43649:SF31">
    <property type="entry name" value="SN-GLYCEROL-3-PHOSPHATE-BINDING PERIPLASMIC PROTEIN UGPB"/>
    <property type="match status" value="1"/>
</dbReference>
<keyword evidence="4" id="KW-1185">Reference proteome</keyword>
<name>A0ABV7YL98_9ACTN</name>
<dbReference type="EMBL" id="JBHRZH010000037">
    <property type="protein sequence ID" value="MFC3765426.1"/>
    <property type="molecule type" value="Genomic_DNA"/>
</dbReference>
<sequence length="539" mass="58111">MSRRQVLGGGVAMMATASGLLAAGCQSTDRKPTAQPKSVTLPSYIPFEGVKPDLAGTADIAPGFLAYPANPTRTIMEPPIKGGTASAIVRLYSAAPPGADRNSFWKALDGRLGAQLRFTMVPDGEYAQKFAVTMAGNDIPDFALIDPLMPRQPDLLKARFAPLTEFLAGDAIKEYPFLAAIPTDAWRATAVNGELYGLPIPRAVTGAAMFVRTDLVAEKKLDAQPTSFEEFRELCKALTDTRKNRWAMGGPNEILAFVQEMLGVPNSWSVDAGGTFKPVWDTDEMRQAIDAISLLIKDGVFHPDSFTSDPVIRKTWLGASTIAITYDGYSAWPGFVTTYRQGNPTFAIDAMVAPGYGGGKGTHRGGPPTLGVVALKKADKGRIADLLRLANWLAAPFGTEEYLFRRYGVPGQHYTLNGSDPVRTEKGKVEVALPTGYITDSAYALYLPGEPDVVQAWHDFQKRAVAVLVKDPTVGLYSETAGSKGGRLSEQLQTRWMDIFAGRKPASTWPDAVAAWHKNGGDDIAREYETAYAALHGGS</sequence>
<proteinExistence type="inferred from homology"/>
<feature type="signal peptide" evidence="2">
    <location>
        <begin position="1"/>
        <end position="22"/>
    </location>
</feature>
<dbReference type="Gene3D" id="3.40.190.10">
    <property type="entry name" value="Periplasmic binding protein-like II"/>
    <property type="match status" value="1"/>
</dbReference>
<gene>
    <name evidence="3" type="ORF">ACFOUW_31655</name>
</gene>
<keyword evidence="2" id="KW-0732">Signal</keyword>
<reference evidence="4" key="1">
    <citation type="journal article" date="2019" name="Int. J. Syst. Evol. Microbiol.">
        <title>The Global Catalogue of Microorganisms (GCM) 10K type strain sequencing project: providing services to taxonomists for standard genome sequencing and annotation.</title>
        <authorList>
            <consortium name="The Broad Institute Genomics Platform"/>
            <consortium name="The Broad Institute Genome Sequencing Center for Infectious Disease"/>
            <person name="Wu L."/>
            <person name="Ma J."/>
        </authorList>
    </citation>
    <scope>NUCLEOTIDE SEQUENCE [LARGE SCALE GENOMIC DNA]</scope>
    <source>
        <strain evidence="4">CGMCC 4.7241</strain>
    </source>
</reference>
<comment type="caution">
    <text evidence="3">The sequence shown here is derived from an EMBL/GenBank/DDBJ whole genome shotgun (WGS) entry which is preliminary data.</text>
</comment>
<dbReference type="RefSeq" id="WP_205121192.1">
    <property type="nucleotide sequence ID" value="NZ_JAFBCM010000001.1"/>
</dbReference>
<evidence type="ECO:0000256" key="2">
    <source>
        <dbReference type="SAM" id="SignalP"/>
    </source>
</evidence>
<dbReference type="PROSITE" id="PS51257">
    <property type="entry name" value="PROKAR_LIPOPROTEIN"/>
    <property type="match status" value="1"/>
</dbReference>
<dbReference type="PANTHER" id="PTHR43649">
    <property type="entry name" value="ARABINOSE-BINDING PROTEIN-RELATED"/>
    <property type="match status" value="1"/>
</dbReference>
<evidence type="ECO:0000313" key="3">
    <source>
        <dbReference type="EMBL" id="MFC3765426.1"/>
    </source>
</evidence>
<dbReference type="InterPro" id="IPR050490">
    <property type="entry name" value="Bact_solute-bd_prot1"/>
</dbReference>
<feature type="chain" id="PRO_5046909879" evidence="2">
    <location>
        <begin position="23"/>
        <end position="539"/>
    </location>
</feature>
<dbReference type="Proteomes" id="UP001595699">
    <property type="component" value="Unassembled WGS sequence"/>
</dbReference>
<evidence type="ECO:0000313" key="4">
    <source>
        <dbReference type="Proteomes" id="UP001595699"/>
    </source>
</evidence>